<feature type="transmembrane region" description="Helical" evidence="6">
    <location>
        <begin position="162"/>
        <end position="179"/>
    </location>
</feature>
<dbReference type="PANTHER" id="PTHR47830">
    <property type="entry name" value="OS11G0534100 PROTEIN"/>
    <property type="match status" value="1"/>
</dbReference>
<comment type="similarity">
    <text evidence="2">Belongs to the TMEM45 family.</text>
</comment>
<accession>A0AAE1JNU3</accession>
<reference evidence="7" key="1">
    <citation type="submission" date="2023-10" db="EMBL/GenBank/DDBJ databases">
        <title>Chromosome-level genome of the transformable northern wattle, Acacia crassicarpa.</title>
        <authorList>
            <person name="Massaro I."/>
            <person name="Sinha N.R."/>
            <person name="Poethig S."/>
            <person name="Leichty A.R."/>
        </authorList>
    </citation>
    <scope>NUCLEOTIDE SEQUENCE</scope>
    <source>
        <strain evidence="7">Acra3RX</strain>
        <tissue evidence="7">Leaf</tissue>
    </source>
</reference>
<gene>
    <name evidence="7" type="ORF">QN277_020848</name>
</gene>
<evidence type="ECO:0000256" key="6">
    <source>
        <dbReference type="SAM" id="Phobius"/>
    </source>
</evidence>
<evidence type="ECO:0000256" key="1">
    <source>
        <dbReference type="ARBA" id="ARBA00004141"/>
    </source>
</evidence>
<evidence type="ECO:0000313" key="7">
    <source>
        <dbReference type="EMBL" id="KAK4272266.1"/>
    </source>
</evidence>
<feature type="transmembrane region" description="Helical" evidence="6">
    <location>
        <begin position="184"/>
        <end position="202"/>
    </location>
</feature>
<keyword evidence="3 6" id="KW-0812">Transmembrane</keyword>
<sequence>MAAILYNVLSSLGLVWLGLYHLISATVSHVKSPNSYSAKPLYPFPPSSSPSPHRRLRHLPLYLITVALLVAFIHQVIISSETDSLVKGHTPVHRFVSLQFAAVIFLFIILAFCLLLSESSLLPFSNDFIFALGSVLFFLQYSVAAAAASVQVSDLEAKCDSVSARISAFAALTCLVLAFQPKLFAADVGLGAAIFLQGLWVFQTGLTLHVDAFIPEGCHRLLDVVDGVEGSTKCVLDESKLRAMAVLDLIFLVHVMLVVFIVMITLASVAKCVGVRRFGSYDSLPNPSHSENSSIIQMKALTGTQA</sequence>
<protein>
    <recommendedName>
        <fullName evidence="9">Plant viral-response family protein</fullName>
    </recommendedName>
</protein>
<dbReference type="PANTHER" id="PTHR47830:SF1">
    <property type="entry name" value="OS11G0534100 PROTEIN"/>
    <property type="match status" value="1"/>
</dbReference>
<keyword evidence="8" id="KW-1185">Reference proteome</keyword>
<evidence type="ECO:0000313" key="8">
    <source>
        <dbReference type="Proteomes" id="UP001293593"/>
    </source>
</evidence>
<organism evidence="7 8">
    <name type="scientific">Acacia crassicarpa</name>
    <name type="common">northern wattle</name>
    <dbReference type="NCBI Taxonomy" id="499986"/>
    <lineage>
        <taxon>Eukaryota</taxon>
        <taxon>Viridiplantae</taxon>
        <taxon>Streptophyta</taxon>
        <taxon>Embryophyta</taxon>
        <taxon>Tracheophyta</taxon>
        <taxon>Spermatophyta</taxon>
        <taxon>Magnoliopsida</taxon>
        <taxon>eudicotyledons</taxon>
        <taxon>Gunneridae</taxon>
        <taxon>Pentapetalae</taxon>
        <taxon>rosids</taxon>
        <taxon>fabids</taxon>
        <taxon>Fabales</taxon>
        <taxon>Fabaceae</taxon>
        <taxon>Caesalpinioideae</taxon>
        <taxon>mimosoid clade</taxon>
        <taxon>Acacieae</taxon>
        <taxon>Acacia</taxon>
    </lineage>
</organism>
<evidence type="ECO:0000256" key="4">
    <source>
        <dbReference type="ARBA" id="ARBA00022989"/>
    </source>
</evidence>
<comment type="subcellular location">
    <subcellularLocation>
        <location evidence="1">Membrane</location>
        <topology evidence="1">Multi-pass membrane protein</topology>
    </subcellularLocation>
</comment>
<dbReference type="EMBL" id="JAWXYG010000005">
    <property type="protein sequence ID" value="KAK4272266.1"/>
    <property type="molecule type" value="Genomic_DNA"/>
</dbReference>
<name>A0AAE1JNU3_9FABA</name>
<feature type="transmembrane region" description="Helical" evidence="6">
    <location>
        <begin position="59"/>
        <end position="78"/>
    </location>
</feature>
<dbReference type="AlphaFoldDB" id="A0AAE1JNU3"/>
<dbReference type="InterPro" id="IPR006904">
    <property type="entry name" value="DUF716"/>
</dbReference>
<evidence type="ECO:0000256" key="2">
    <source>
        <dbReference type="ARBA" id="ARBA00006948"/>
    </source>
</evidence>
<dbReference type="GO" id="GO:0016020">
    <property type="term" value="C:membrane"/>
    <property type="evidence" value="ECO:0007669"/>
    <property type="project" value="UniProtKB-SubCell"/>
</dbReference>
<keyword evidence="4 6" id="KW-1133">Transmembrane helix</keyword>
<feature type="transmembrane region" description="Helical" evidence="6">
    <location>
        <begin position="128"/>
        <end position="150"/>
    </location>
</feature>
<feature type="transmembrane region" description="Helical" evidence="6">
    <location>
        <begin position="6"/>
        <end position="23"/>
    </location>
</feature>
<feature type="transmembrane region" description="Helical" evidence="6">
    <location>
        <begin position="249"/>
        <end position="270"/>
    </location>
</feature>
<proteinExistence type="inferred from homology"/>
<dbReference type="Pfam" id="PF04819">
    <property type="entry name" value="DUF716"/>
    <property type="match status" value="1"/>
</dbReference>
<comment type="caution">
    <text evidence="7">The sequence shown here is derived from an EMBL/GenBank/DDBJ whole genome shotgun (WGS) entry which is preliminary data.</text>
</comment>
<evidence type="ECO:0000256" key="5">
    <source>
        <dbReference type="ARBA" id="ARBA00023136"/>
    </source>
</evidence>
<dbReference type="Proteomes" id="UP001293593">
    <property type="component" value="Unassembled WGS sequence"/>
</dbReference>
<evidence type="ECO:0000256" key="3">
    <source>
        <dbReference type="ARBA" id="ARBA00022692"/>
    </source>
</evidence>
<evidence type="ECO:0008006" key="9">
    <source>
        <dbReference type="Google" id="ProtNLM"/>
    </source>
</evidence>
<feature type="transmembrane region" description="Helical" evidence="6">
    <location>
        <begin position="98"/>
        <end position="116"/>
    </location>
</feature>
<keyword evidence="5 6" id="KW-0472">Membrane</keyword>